<dbReference type="EMBL" id="SNRY01001391">
    <property type="protein sequence ID" value="KAA6331284.1"/>
    <property type="molecule type" value="Genomic_DNA"/>
</dbReference>
<proteinExistence type="predicted"/>
<sequence length="49" mass="5517">MGDTFQSKNSDLSLGSVFSIFEMGQSDNDYEAENFAKETSLYLSRMVLL</sequence>
<comment type="caution">
    <text evidence="1">The sequence shown here is derived from an EMBL/GenBank/DDBJ whole genome shotgun (WGS) entry which is preliminary data.</text>
</comment>
<name>A0A5J4RCV0_9ZZZZ</name>
<dbReference type="AlphaFoldDB" id="A0A5J4RCV0"/>
<accession>A0A5J4RCV0</accession>
<reference evidence="1" key="1">
    <citation type="submission" date="2019-03" db="EMBL/GenBank/DDBJ databases">
        <title>Single cell metagenomics reveals metabolic interactions within the superorganism composed of flagellate Streblomastix strix and complex community of Bacteroidetes bacteria on its surface.</title>
        <authorList>
            <person name="Treitli S.C."/>
            <person name="Kolisko M."/>
            <person name="Husnik F."/>
            <person name="Keeling P."/>
            <person name="Hampl V."/>
        </authorList>
    </citation>
    <scope>NUCLEOTIDE SEQUENCE</scope>
    <source>
        <strain evidence="1">STM</strain>
    </source>
</reference>
<gene>
    <name evidence="1" type="ORF">EZS27_020093</name>
</gene>
<evidence type="ECO:0000313" key="1">
    <source>
        <dbReference type="EMBL" id="KAA6331284.1"/>
    </source>
</evidence>
<organism evidence="1">
    <name type="scientific">termite gut metagenome</name>
    <dbReference type="NCBI Taxonomy" id="433724"/>
    <lineage>
        <taxon>unclassified sequences</taxon>
        <taxon>metagenomes</taxon>
        <taxon>organismal metagenomes</taxon>
    </lineage>
</organism>
<protein>
    <submittedName>
        <fullName evidence="1">Uncharacterized protein</fullName>
    </submittedName>
</protein>